<sequence>MLLALGLFGAGVAPAEDLPQTIRQMKPSVVAIGSFKKDRAPSAIVDATGFAIGDGLTVLTSAHVFGRKLADFERWVVFVGHGDSAQMREAQVLCTDREHDIATLRVAAPNLPAAKLAGSEVEAEGREIAFTGYPLGAILGLYPSTARGIIAAQVPAAIPQGNSHTLNAETIQRLQQNFEVYQLDAVAYPGNSGSPVYRADNATVVGIIDSVYVKPTKEAALASVVGTPSGITYAIPIRYGRELAAKPGCSGT</sequence>
<proteinExistence type="predicted"/>
<accession>A0A8J2YSL8</accession>
<evidence type="ECO:0000313" key="1">
    <source>
        <dbReference type="EMBL" id="GGF10715.1"/>
    </source>
</evidence>
<comment type="caution">
    <text evidence="1">The sequence shown here is derived from an EMBL/GenBank/DDBJ whole genome shotgun (WGS) entry which is preliminary data.</text>
</comment>
<dbReference type="Pfam" id="PF13365">
    <property type="entry name" value="Trypsin_2"/>
    <property type="match status" value="1"/>
</dbReference>
<dbReference type="AlphaFoldDB" id="A0A8J2YSL8"/>
<evidence type="ECO:0008006" key="3">
    <source>
        <dbReference type="Google" id="ProtNLM"/>
    </source>
</evidence>
<evidence type="ECO:0000313" key="2">
    <source>
        <dbReference type="Proteomes" id="UP000646365"/>
    </source>
</evidence>
<organism evidence="1 2">
    <name type="scientific">Aliidongia dinghuensis</name>
    <dbReference type="NCBI Taxonomy" id="1867774"/>
    <lineage>
        <taxon>Bacteria</taxon>
        <taxon>Pseudomonadati</taxon>
        <taxon>Pseudomonadota</taxon>
        <taxon>Alphaproteobacteria</taxon>
        <taxon>Rhodospirillales</taxon>
        <taxon>Dongiaceae</taxon>
        <taxon>Aliidongia</taxon>
    </lineage>
</organism>
<dbReference type="InterPro" id="IPR043504">
    <property type="entry name" value="Peptidase_S1_PA_chymotrypsin"/>
</dbReference>
<dbReference type="InterPro" id="IPR009003">
    <property type="entry name" value="Peptidase_S1_PA"/>
</dbReference>
<dbReference type="Gene3D" id="2.40.10.10">
    <property type="entry name" value="Trypsin-like serine proteases"/>
    <property type="match status" value="2"/>
</dbReference>
<dbReference type="PANTHER" id="PTHR43019">
    <property type="entry name" value="SERINE ENDOPROTEASE DEGS"/>
    <property type="match status" value="1"/>
</dbReference>
<dbReference type="PANTHER" id="PTHR43019:SF23">
    <property type="entry name" value="PROTEASE DO-LIKE 5, CHLOROPLASTIC"/>
    <property type="match status" value="1"/>
</dbReference>
<dbReference type="EMBL" id="BMJQ01000003">
    <property type="protein sequence ID" value="GGF10715.1"/>
    <property type="molecule type" value="Genomic_DNA"/>
</dbReference>
<reference evidence="1" key="1">
    <citation type="journal article" date="2014" name="Int. J. Syst. Evol. Microbiol.">
        <title>Complete genome sequence of Corynebacterium casei LMG S-19264T (=DSM 44701T), isolated from a smear-ripened cheese.</title>
        <authorList>
            <consortium name="US DOE Joint Genome Institute (JGI-PGF)"/>
            <person name="Walter F."/>
            <person name="Albersmeier A."/>
            <person name="Kalinowski J."/>
            <person name="Ruckert C."/>
        </authorList>
    </citation>
    <scope>NUCLEOTIDE SEQUENCE</scope>
    <source>
        <strain evidence="1">CGMCC 1.15725</strain>
    </source>
</reference>
<dbReference type="Proteomes" id="UP000646365">
    <property type="component" value="Unassembled WGS sequence"/>
</dbReference>
<dbReference type="SUPFAM" id="SSF50494">
    <property type="entry name" value="Trypsin-like serine proteases"/>
    <property type="match status" value="1"/>
</dbReference>
<protein>
    <recommendedName>
        <fullName evidence="3">Serine protease</fullName>
    </recommendedName>
</protein>
<reference evidence="1" key="2">
    <citation type="submission" date="2020-09" db="EMBL/GenBank/DDBJ databases">
        <authorList>
            <person name="Sun Q."/>
            <person name="Zhou Y."/>
        </authorList>
    </citation>
    <scope>NUCLEOTIDE SEQUENCE</scope>
    <source>
        <strain evidence="1">CGMCC 1.15725</strain>
    </source>
</reference>
<keyword evidence="2" id="KW-1185">Reference proteome</keyword>
<name>A0A8J2YSL8_9PROT</name>
<gene>
    <name evidence="1" type="ORF">GCM10011611_15360</name>
</gene>